<dbReference type="PANTHER" id="PTHR48228:SF5">
    <property type="entry name" value="ALPHA-METHYLACYL-COA RACEMASE"/>
    <property type="match status" value="1"/>
</dbReference>
<name>A0ABT4VRR9_9HYPH</name>
<dbReference type="EMBL" id="JAPJZH010000012">
    <property type="protein sequence ID" value="MDA4847398.1"/>
    <property type="molecule type" value="Genomic_DNA"/>
</dbReference>
<accession>A0ABT4VRR9</accession>
<dbReference type="InterPro" id="IPR050509">
    <property type="entry name" value="CoA-transferase_III"/>
</dbReference>
<dbReference type="InterPro" id="IPR003673">
    <property type="entry name" value="CoA-Trfase_fam_III"/>
</dbReference>
<dbReference type="SUPFAM" id="SSF89796">
    <property type="entry name" value="CoA-transferase family III (CaiB/BaiF)"/>
    <property type="match status" value="1"/>
</dbReference>
<dbReference type="InterPro" id="IPR023606">
    <property type="entry name" value="CoA-Trfase_III_dom_1_sf"/>
</dbReference>
<dbReference type="InterPro" id="IPR044855">
    <property type="entry name" value="CoA-Trfase_III_dom3_sf"/>
</dbReference>
<organism evidence="1 2">
    <name type="scientific">Hoeflea poritis</name>
    <dbReference type="NCBI Taxonomy" id="2993659"/>
    <lineage>
        <taxon>Bacteria</taxon>
        <taxon>Pseudomonadati</taxon>
        <taxon>Pseudomonadota</taxon>
        <taxon>Alphaproteobacteria</taxon>
        <taxon>Hyphomicrobiales</taxon>
        <taxon>Rhizobiaceae</taxon>
        <taxon>Hoeflea</taxon>
    </lineage>
</organism>
<dbReference type="RefSeq" id="WP_271091219.1">
    <property type="nucleotide sequence ID" value="NZ_JAPJZH010000012.1"/>
</dbReference>
<keyword evidence="2" id="KW-1185">Reference proteome</keyword>
<comment type="caution">
    <text evidence="1">The sequence shown here is derived from an EMBL/GenBank/DDBJ whole genome shotgun (WGS) entry which is preliminary data.</text>
</comment>
<dbReference type="Proteomes" id="UP001148313">
    <property type="component" value="Unassembled WGS sequence"/>
</dbReference>
<evidence type="ECO:0000313" key="2">
    <source>
        <dbReference type="Proteomes" id="UP001148313"/>
    </source>
</evidence>
<gene>
    <name evidence="1" type="ORF">OOZ53_18700</name>
</gene>
<dbReference type="Gene3D" id="3.30.1540.10">
    <property type="entry name" value="formyl-coa transferase, domain 3"/>
    <property type="match status" value="1"/>
</dbReference>
<dbReference type="Gene3D" id="3.40.50.10540">
    <property type="entry name" value="Crotonobetainyl-coa:carnitine coa-transferase, domain 1"/>
    <property type="match status" value="1"/>
</dbReference>
<sequence>MSKPLNGLKIVEMAGLGPAPFACYILASLGAVVTRIEAKGRSAVFLPLDSQTNPDVLYRQIVQLDLKSEEDRLEALELIGGADVLVEGFRPGVMERLGLSPDAMLAHNPGLIFARMTGYGQDGPMADRAGHDLNYIAMSGVLSMIGRRDGAPVPPLNLVGDYGGGTMVLIMGILSALYARAQTGKGQVVDAAMVEGSAMLATPIFSFMASGLWDGDKRGSNLLDSGCPFYDTYETADGSFVAVAPLEPQFFAALVEGLGLDPVWLERQYNRSHWDALRTLLSDTFRTRSRDEWAALFADSDACVTPVLTPREAADHPHNKARQSFDTVAGHIMPAVAPRFSSK</sequence>
<reference evidence="1" key="1">
    <citation type="submission" date="2022-11" db="EMBL/GenBank/DDBJ databases">
        <title>Hoeflea poritis sp. nov., isolated from scleractinian coral Porites lutea.</title>
        <authorList>
            <person name="Zhang G."/>
            <person name="Wei Q."/>
            <person name="Cai L."/>
        </authorList>
    </citation>
    <scope>NUCLEOTIDE SEQUENCE</scope>
    <source>
        <strain evidence="1">E7-10</strain>
    </source>
</reference>
<dbReference type="Pfam" id="PF02515">
    <property type="entry name" value="CoA_transf_3"/>
    <property type="match status" value="1"/>
</dbReference>
<proteinExistence type="predicted"/>
<protein>
    <submittedName>
        <fullName evidence="1">CaiB/BaiF CoA-transferase family protein</fullName>
    </submittedName>
</protein>
<dbReference type="PANTHER" id="PTHR48228">
    <property type="entry name" value="SUCCINYL-COA--D-CITRAMALATE COA-TRANSFERASE"/>
    <property type="match status" value="1"/>
</dbReference>
<evidence type="ECO:0000313" key="1">
    <source>
        <dbReference type="EMBL" id="MDA4847398.1"/>
    </source>
</evidence>